<name>A0A834XV82_APHGI</name>
<dbReference type="InterPro" id="IPR001314">
    <property type="entry name" value="Peptidase_S1A"/>
</dbReference>
<dbReference type="Gene3D" id="2.40.10.10">
    <property type="entry name" value="Trypsin-like serine proteases"/>
    <property type="match status" value="1"/>
</dbReference>
<dbReference type="InterPro" id="IPR009003">
    <property type="entry name" value="Peptidase_S1_PA"/>
</dbReference>
<dbReference type="CDD" id="cd00190">
    <property type="entry name" value="Tryp_SPc"/>
    <property type="match status" value="1"/>
</dbReference>
<dbReference type="SMART" id="SM00020">
    <property type="entry name" value="Tryp_SPc"/>
    <property type="match status" value="1"/>
</dbReference>
<evidence type="ECO:0000256" key="5">
    <source>
        <dbReference type="ARBA" id="ARBA00023157"/>
    </source>
</evidence>
<keyword evidence="6" id="KW-0812">Transmembrane</keyword>
<dbReference type="InterPro" id="IPR001254">
    <property type="entry name" value="Trypsin_dom"/>
</dbReference>
<feature type="transmembrane region" description="Helical" evidence="6">
    <location>
        <begin position="6"/>
        <end position="24"/>
    </location>
</feature>
<dbReference type="SUPFAM" id="SSF50494">
    <property type="entry name" value="Trypsin-like serine proteases"/>
    <property type="match status" value="1"/>
</dbReference>
<keyword evidence="6" id="KW-1133">Transmembrane helix</keyword>
<keyword evidence="2" id="KW-0645">Protease</keyword>
<dbReference type="Proteomes" id="UP000639338">
    <property type="component" value="Unassembled WGS sequence"/>
</dbReference>
<dbReference type="PRINTS" id="PR00722">
    <property type="entry name" value="CHYMOTRYPSIN"/>
</dbReference>
<reference evidence="8 9" key="1">
    <citation type="submission" date="2020-08" db="EMBL/GenBank/DDBJ databases">
        <title>Aphidius gifuensis genome sequencing and assembly.</title>
        <authorList>
            <person name="Du Z."/>
        </authorList>
    </citation>
    <scope>NUCLEOTIDE SEQUENCE [LARGE SCALE GENOMIC DNA]</scope>
    <source>
        <strain evidence="8">YNYX2018</strain>
        <tissue evidence="8">Adults</tissue>
    </source>
</reference>
<dbReference type="InterPro" id="IPR043504">
    <property type="entry name" value="Peptidase_S1_PA_chymotrypsin"/>
</dbReference>
<dbReference type="PANTHER" id="PTHR24276">
    <property type="entry name" value="POLYSERASE-RELATED"/>
    <property type="match status" value="1"/>
</dbReference>
<evidence type="ECO:0000313" key="9">
    <source>
        <dbReference type="Proteomes" id="UP000639338"/>
    </source>
</evidence>
<dbReference type="GO" id="GO:0006508">
    <property type="term" value="P:proteolysis"/>
    <property type="evidence" value="ECO:0007669"/>
    <property type="project" value="UniProtKB-KW"/>
</dbReference>
<dbReference type="GO" id="GO:0004252">
    <property type="term" value="F:serine-type endopeptidase activity"/>
    <property type="evidence" value="ECO:0007669"/>
    <property type="project" value="InterPro"/>
</dbReference>
<accession>A0A834XV82</accession>
<gene>
    <name evidence="8" type="ORF">HCN44_011362</name>
</gene>
<organism evidence="8 9">
    <name type="scientific">Aphidius gifuensis</name>
    <name type="common">Parasitoid wasp</name>
    <dbReference type="NCBI Taxonomy" id="684658"/>
    <lineage>
        <taxon>Eukaryota</taxon>
        <taxon>Metazoa</taxon>
        <taxon>Ecdysozoa</taxon>
        <taxon>Arthropoda</taxon>
        <taxon>Hexapoda</taxon>
        <taxon>Insecta</taxon>
        <taxon>Pterygota</taxon>
        <taxon>Neoptera</taxon>
        <taxon>Endopterygota</taxon>
        <taxon>Hymenoptera</taxon>
        <taxon>Apocrita</taxon>
        <taxon>Ichneumonoidea</taxon>
        <taxon>Braconidae</taxon>
        <taxon>Aphidiinae</taxon>
        <taxon>Aphidius</taxon>
    </lineage>
</organism>
<protein>
    <recommendedName>
        <fullName evidence="7">Peptidase S1 domain-containing protein</fullName>
    </recommendedName>
</protein>
<proteinExistence type="inferred from homology"/>
<comment type="similarity">
    <text evidence="1">Belongs to the peptidase S1 family.</text>
</comment>
<sequence>MRKVNIIIWKICLCFFILVVNGNLPKKIFGGEDTSIVKYPYHVSVQYHNYHFCNGAIISQYHILTAANCVMADRYVVYANIQVLSKTDQLKPSYNDLRKIYQVAYVIFHEGYDPYNNWINDIAILKLSSEINFSVLSKAVSMPTKTPSNTVRVTGWGINPVTGIMTNELQRLFVETMASSNCVKKFRDHTFLRASQHCLITKQNSQLTQGNGGCPVMAGQRIIGIVSFIPYYKKDPVIFTYVYSYVKWIEEMKRKI</sequence>
<feature type="domain" description="Peptidase S1" evidence="7">
    <location>
        <begin position="28"/>
        <end position="254"/>
    </location>
</feature>
<evidence type="ECO:0000313" key="8">
    <source>
        <dbReference type="EMBL" id="KAF7994093.1"/>
    </source>
</evidence>
<keyword evidence="3" id="KW-0378">Hydrolase</keyword>
<evidence type="ECO:0000256" key="4">
    <source>
        <dbReference type="ARBA" id="ARBA00022825"/>
    </source>
</evidence>
<dbReference type="PANTHER" id="PTHR24276:SF91">
    <property type="entry name" value="AT26814P-RELATED"/>
    <property type="match status" value="1"/>
</dbReference>
<comment type="caution">
    <text evidence="8">The sequence shown here is derived from an EMBL/GenBank/DDBJ whole genome shotgun (WGS) entry which is preliminary data.</text>
</comment>
<evidence type="ECO:0000256" key="1">
    <source>
        <dbReference type="ARBA" id="ARBA00007664"/>
    </source>
</evidence>
<dbReference type="PROSITE" id="PS50240">
    <property type="entry name" value="TRYPSIN_DOM"/>
    <property type="match status" value="1"/>
</dbReference>
<evidence type="ECO:0000256" key="3">
    <source>
        <dbReference type="ARBA" id="ARBA00022801"/>
    </source>
</evidence>
<evidence type="ECO:0000256" key="6">
    <source>
        <dbReference type="SAM" id="Phobius"/>
    </source>
</evidence>
<dbReference type="FunFam" id="2.40.10.10:FF:000068">
    <property type="entry name" value="transmembrane protease serine 2"/>
    <property type="match status" value="1"/>
</dbReference>
<keyword evidence="5" id="KW-1015">Disulfide bond</keyword>
<dbReference type="EMBL" id="JACMRX010000003">
    <property type="protein sequence ID" value="KAF7994093.1"/>
    <property type="molecule type" value="Genomic_DNA"/>
</dbReference>
<evidence type="ECO:0000259" key="7">
    <source>
        <dbReference type="PROSITE" id="PS50240"/>
    </source>
</evidence>
<keyword evidence="9" id="KW-1185">Reference proteome</keyword>
<keyword evidence="4" id="KW-0720">Serine protease</keyword>
<dbReference type="Pfam" id="PF00089">
    <property type="entry name" value="Trypsin"/>
    <property type="match status" value="1"/>
</dbReference>
<dbReference type="OrthoDB" id="546450at2759"/>
<dbReference type="AlphaFoldDB" id="A0A834XV82"/>
<keyword evidence="6" id="KW-0472">Membrane</keyword>
<evidence type="ECO:0000256" key="2">
    <source>
        <dbReference type="ARBA" id="ARBA00022670"/>
    </source>
</evidence>
<dbReference type="InterPro" id="IPR050430">
    <property type="entry name" value="Peptidase_S1"/>
</dbReference>